<protein>
    <submittedName>
        <fullName evidence="2">Uncharacterized protein</fullName>
    </submittedName>
</protein>
<gene>
    <name evidence="2" type="ORF">BT62DRAFT_1013234</name>
</gene>
<dbReference type="AlphaFoldDB" id="A0A9P7VGJ0"/>
<feature type="compositionally biased region" description="Polar residues" evidence="1">
    <location>
        <begin position="177"/>
        <end position="193"/>
    </location>
</feature>
<proteinExistence type="predicted"/>
<evidence type="ECO:0000313" key="2">
    <source>
        <dbReference type="EMBL" id="KAG7439980.1"/>
    </source>
</evidence>
<accession>A0A9P7VGJ0</accession>
<feature type="region of interest" description="Disordered" evidence="1">
    <location>
        <begin position="170"/>
        <end position="198"/>
    </location>
</feature>
<sequence length="396" mass="44862">MAPLVVLAPLTWRLKRILGTGEYQTNNTLRRPQTKLLHEEHTRLDEECSDCVSALSRIHFIPVEVLTDILVLATEDPYDTFDLRNGPWMIGRDKKPTVIILLHSVRRATLPFEISGRSIPSLGPCLPTSRDRTIFWTKFNRQNVSEPIVLEHPSDGGGGLQGHIRCLRKRSEADSATPGSTGSQHANHSSSFPNLLEFKQTGGRNPRSHLLPERSIRYYLEFIQNSPNLRSFDMTKYASESVRETLPGVFNSSLRELTVCAPELNDKLTLTSLETFNLYIADRSFSTYVDKGSIALHRPIERSCGSLARPSLCDTGHYMIGPSFIIDILASTSCLRELHIEWRERSQSVMDELQYVIMEMSNLNASRRPLIPRLERFTIRVDTAPTEDPFVDFKPG</sequence>
<reference evidence="2" key="1">
    <citation type="submission" date="2020-11" db="EMBL/GenBank/DDBJ databases">
        <title>Adaptations for nitrogen fixation in a non-lichenized fungal sporocarp promotes dispersal by wood-feeding termites.</title>
        <authorList>
            <consortium name="DOE Joint Genome Institute"/>
            <person name="Koch R.A."/>
            <person name="Yoon G."/>
            <person name="Arayal U."/>
            <person name="Lail K."/>
            <person name="Amirebrahimi M."/>
            <person name="Labutti K."/>
            <person name="Lipzen A."/>
            <person name="Riley R."/>
            <person name="Barry K."/>
            <person name="Henrissat B."/>
            <person name="Grigoriev I.V."/>
            <person name="Herr J.R."/>
            <person name="Aime M.C."/>
        </authorList>
    </citation>
    <scope>NUCLEOTIDE SEQUENCE</scope>
    <source>
        <strain evidence="2">MCA 3950</strain>
    </source>
</reference>
<evidence type="ECO:0000256" key="1">
    <source>
        <dbReference type="SAM" id="MobiDB-lite"/>
    </source>
</evidence>
<evidence type="ECO:0000313" key="3">
    <source>
        <dbReference type="Proteomes" id="UP000812287"/>
    </source>
</evidence>
<dbReference type="GeneID" id="66100311"/>
<keyword evidence="3" id="KW-1185">Reference proteome</keyword>
<dbReference type="EMBL" id="MU250579">
    <property type="protein sequence ID" value="KAG7439980.1"/>
    <property type="molecule type" value="Genomic_DNA"/>
</dbReference>
<name>A0A9P7VGJ0_9AGAR</name>
<comment type="caution">
    <text evidence="2">The sequence shown here is derived from an EMBL/GenBank/DDBJ whole genome shotgun (WGS) entry which is preliminary data.</text>
</comment>
<organism evidence="2 3">
    <name type="scientific">Guyanagaster necrorhizus</name>
    <dbReference type="NCBI Taxonomy" id="856835"/>
    <lineage>
        <taxon>Eukaryota</taxon>
        <taxon>Fungi</taxon>
        <taxon>Dikarya</taxon>
        <taxon>Basidiomycota</taxon>
        <taxon>Agaricomycotina</taxon>
        <taxon>Agaricomycetes</taxon>
        <taxon>Agaricomycetidae</taxon>
        <taxon>Agaricales</taxon>
        <taxon>Marasmiineae</taxon>
        <taxon>Physalacriaceae</taxon>
        <taxon>Guyanagaster</taxon>
    </lineage>
</organism>
<dbReference type="RefSeq" id="XP_043033480.1">
    <property type="nucleotide sequence ID" value="XM_043178024.1"/>
</dbReference>
<dbReference type="Proteomes" id="UP000812287">
    <property type="component" value="Unassembled WGS sequence"/>
</dbReference>